<keyword evidence="1" id="KW-0812">Transmembrane</keyword>
<sequence>MKFTKLLKYPVFPLFIVGGIALVIVGIFTDPKALTDDGYSLRWFWICLGSFYEVLVLIVLFGIYFLLSKNEKRVDWFKKNGILREAKIIEASSTGTFINNNPVVDFILEIKDNDGNYYTVSHKECVDLLNLNSINKNSIIKVLVSPVKKEDIMVLF</sequence>
<proteinExistence type="predicted"/>
<evidence type="ECO:0000313" key="3">
    <source>
        <dbReference type="Proteomes" id="UP000177407"/>
    </source>
</evidence>
<dbReference type="AlphaFoldDB" id="A0A1F5S250"/>
<dbReference type="Proteomes" id="UP000177407">
    <property type="component" value="Unassembled WGS sequence"/>
</dbReference>
<protein>
    <submittedName>
        <fullName evidence="2">Uncharacterized protein</fullName>
    </submittedName>
</protein>
<feature type="transmembrane region" description="Helical" evidence="1">
    <location>
        <begin position="43"/>
        <end position="67"/>
    </location>
</feature>
<accession>A0A1F5S250</accession>
<dbReference type="EMBL" id="MFGA01000020">
    <property type="protein sequence ID" value="OGF20716.1"/>
    <property type="molecule type" value="Genomic_DNA"/>
</dbReference>
<feature type="transmembrane region" description="Helical" evidence="1">
    <location>
        <begin position="7"/>
        <end position="28"/>
    </location>
</feature>
<keyword evidence="1" id="KW-1133">Transmembrane helix</keyword>
<gene>
    <name evidence="2" type="ORF">A2257_02995</name>
</gene>
<evidence type="ECO:0000256" key="1">
    <source>
        <dbReference type="SAM" id="Phobius"/>
    </source>
</evidence>
<evidence type="ECO:0000313" key="2">
    <source>
        <dbReference type="EMBL" id="OGF20716.1"/>
    </source>
</evidence>
<comment type="caution">
    <text evidence="2">The sequence shown here is derived from an EMBL/GenBank/DDBJ whole genome shotgun (WGS) entry which is preliminary data.</text>
</comment>
<name>A0A1F5S250_9BACT</name>
<organism evidence="2 3">
    <name type="scientific">Candidatus Falkowbacteria bacterium RIFOXYA2_FULL_38_12</name>
    <dbReference type="NCBI Taxonomy" id="1797993"/>
    <lineage>
        <taxon>Bacteria</taxon>
        <taxon>Candidatus Falkowiibacteriota</taxon>
    </lineage>
</organism>
<reference evidence="2 3" key="1">
    <citation type="journal article" date="2016" name="Nat. Commun.">
        <title>Thousands of microbial genomes shed light on interconnected biogeochemical processes in an aquifer system.</title>
        <authorList>
            <person name="Anantharaman K."/>
            <person name="Brown C.T."/>
            <person name="Hug L.A."/>
            <person name="Sharon I."/>
            <person name="Castelle C.J."/>
            <person name="Probst A.J."/>
            <person name="Thomas B.C."/>
            <person name="Singh A."/>
            <person name="Wilkins M.J."/>
            <person name="Karaoz U."/>
            <person name="Brodie E.L."/>
            <person name="Williams K.H."/>
            <person name="Hubbard S.S."/>
            <person name="Banfield J.F."/>
        </authorList>
    </citation>
    <scope>NUCLEOTIDE SEQUENCE [LARGE SCALE GENOMIC DNA]</scope>
</reference>
<keyword evidence="1" id="KW-0472">Membrane</keyword>